<evidence type="ECO:0000313" key="2">
    <source>
        <dbReference type="EMBL" id="CEJ94544.1"/>
    </source>
</evidence>
<dbReference type="Proteomes" id="UP000039046">
    <property type="component" value="Unassembled WGS sequence"/>
</dbReference>
<feature type="region of interest" description="Disordered" evidence="1">
    <location>
        <begin position="1"/>
        <end position="109"/>
    </location>
</feature>
<name>A0A0A1THU7_9HYPO</name>
<gene>
    <name evidence="2" type="ORF">VHEMI10067</name>
</gene>
<evidence type="ECO:0000313" key="3">
    <source>
        <dbReference type="Proteomes" id="UP000039046"/>
    </source>
</evidence>
<evidence type="ECO:0008006" key="4">
    <source>
        <dbReference type="Google" id="ProtNLM"/>
    </source>
</evidence>
<proteinExistence type="predicted"/>
<feature type="compositionally biased region" description="Basic and acidic residues" evidence="1">
    <location>
        <begin position="165"/>
        <end position="183"/>
    </location>
</feature>
<protein>
    <recommendedName>
        <fullName evidence="4">Urease accessory protein UreD</fullName>
    </recommendedName>
</protein>
<dbReference type="HOGENOM" id="CLU_053180_0_0_1"/>
<sequence length="309" mass="34805">MPHKHKRKRGDEDSSFDLPPTQKALPLPVTMDSKASKASRSSKFKKGKAPPPTSNKRHHATMKDDTPRAFKRLMQVAKGGRIRSGLDDGLSNAAQPTNKPTTETPQIRPGEDLRTFASRVDASLPISGLTNKAVVKDGKDVIGLKVRQTRREKKMHKLYDQWRAEEAKIQDHREEEADLRAEKELDDEVAGVSWNSVMGQDGASRRSGKKKNKSRRDSQDEDPWQQLKKKRGQVSTGLHDVAQAPPELHKKQTRLLSVRNATVDVGSAPKSAGSLRQREEVEKTRKQIVDAYRQIREHEQRKLAAKQSE</sequence>
<reference evidence="2 3" key="1">
    <citation type="journal article" date="2015" name="Genome Announc.">
        <title>Draft Genome Sequence and Gene Annotation of the Entomopathogenic Fungus Verticillium hemipterigenum.</title>
        <authorList>
            <person name="Horn F."/>
            <person name="Habel A."/>
            <person name="Scharf D.H."/>
            <person name="Dworschak J."/>
            <person name="Brakhage A.A."/>
            <person name="Guthke R."/>
            <person name="Hertweck C."/>
            <person name="Linde J."/>
        </authorList>
    </citation>
    <scope>NUCLEOTIDE SEQUENCE [LARGE SCALE GENOMIC DNA]</scope>
</reference>
<keyword evidence="3" id="KW-1185">Reference proteome</keyword>
<dbReference type="PANTHER" id="PTHR40644">
    <property type="entry name" value="UPF0653 PROTEIN C607.02C"/>
    <property type="match status" value="1"/>
</dbReference>
<evidence type="ECO:0000256" key="1">
    <source>
        <dbReference type="SAM" id="MobiDB-lite"/>
    </source>
</evidence>
<dbReference type="AlphaFoldDB" id="A0A0A1THU7"/>
<dbReference type="OrthoDB" id="5876637at2759"/>
<feature type="region of interest" description="Disordered" evidence="1">
    <location>
        <begin position="165"/>
        <end position="284"/>
    </location>
</feature>
<feature type="compositionally biased region" description="Polar residues" evidence="1">
    <location>
        <begin position="92"/>
        <end position="105"/>
    </location>
</feature>
<accession>A0A0A1THU7</accession>
<organism evidence="2 3">
    <name type="scientific">[Torrubiella] hemipterigena</name>
    <dbReference type="NCBI Taxonomy" id="1531966"/>
    <lineage>
        <taxon>Eukaryota</taxon>
        <taxon>Fungi</taxon>
        <taxon>Dikarya</taxon>
        <taxon>Ascomycota</taxon>
        <taxon>Pezizomycotina</taxon>
        <taxon>Sordariomycetes</taxon>
        <taxon>Hypocreomycetidae</taxon>
        <taxon>Hypocreales</taxon>
        <taxon>Clavicipitaceae</taxon>
        <taxon>Clavicipitaceae incertae sedis</taxon>
        <taxon>'Torrubiella' clade</taxon>
    </lineage>
</organism>
<dbReference type="EMBL" id="CDHN01000007">
    <property type="protein sequence ID" value="CEJ94544.1"/>
    <property type="molecule type" value="Genomic_DNA"/>
</dbReference>
<dbReference type="PANTHER" id="PTHR40644:SF1">
    <property type="entry name" value="UPF0653 PROTEIN C607.02C"/>
    <property type="match status" value="1"/>
</dbReference>